<dbReference type="EMBL" id="KV928005">
    <property type="protein sequence ID" value="PIO33067.1"/>
    <property type="molecule type" value="Genomic_DNA"/>
</dbReference>
<feature type="non-terminal residue" evidence="2">
    <location>
        <position position="1"/>
    </location>
</feature>
<gene>
    <name evidence="2" type="ORF">AB205_0059900</name>
</gene>
<feature type="compositionally biased region" description="Basic and acidic residues" evidence="1">
    <location>
        <begin position="33"/>
        <end position="43"/>
    </location>
</feature>
<evidence type="ECO:0000313" key="2">
    <source>
        <dbReference type="EMBL" id="PIO33067.1"/>
    </source>
</evidence>
<dbReference type="AlphaFoldDB" id="A0A2G9RYU6"/>
<sequence length="115" mass="13269">THVTIYIHCACVKLHPPLTFFLVYSPPLLVRSSGEEHMAETEQVRANYSNEEEESPEPETSRSQRRQFKASNMPFVEMVEMVDILKRTDYEVWTLPQPQCQKGQDHGESCEESAP</sequence>
<organism evidence="2 3">
    <name type="scientific">Aquarana catesbeiana</name>
    <name type="common">American bullfrog</name>
    <name type="synonym">Rana catesbeiana</name>
    <dbReference type="NCBI Taxonomy" id="8400"/>
    <lineage>
        <taxon>Eukaryota</taxon>
        <taxon>Metazoa</taxon>
        <taxon>Chordata</taxon>
        <taxon>Craniata</taxon>
        <taxon>Vertebrata</taxon>
        <taxon>Euteleostomi</taxon>
        <taxon>Amphibia</taxon>
        <taxon>Batrachia</taxon>
        <taxon>Anura</taxon>
        <taxon>Neobatrachia</taxon>
        <taxon>Ranoidea</taxon>
        <taxon>Ranidae</taxon>
        <taxon>Aquarana</taxon>
    </lineage>
</organism>
<dbReference type="Proteomes" id="UP000228934">
    <property type="component" value="Unassembled WGS sequence"/>
</dbReference>
<keyword evidence="3" id="KW-1185">Reference proteome</keyword>
<feature type="region of interest" description="Disordered" evidence="1">
    <location>
        <begin position="32"/>
        <end position="69"/>
    </location>
</feature>
<protein>
    <submittedName>
        <fullName evidence="2">Uncharacterized protein</fullName>
    </submittedName>
</protein>
<evidence type="ECO:0000313" key="3">
    <source>
        <dbReference type="Proteomes" id="UP000228934"/>
    </source>
</evidence>
<name>A0A2G9RYU6_AQUCT</name>
<feature type="region of interest" description="Disordered" evidence="1">
    <location>
        <begin position="96"/>
        <end position="115"/>
    </location>
</feature>
<reference evidence="3" key="1">
    <citation type="journal article" date="2017" name="Nat. Commun.">
        <title>The North American bullfrog draft genome provides insight into hormonal regulation of long noncoding RNA.</title>
        <authorList>
            <person name="Hammond S.A."/>
            <person name="Warren R.L."/>
            <person name="Vandervalk B.P."/>
            <person name="Kucuk E."/>
            <person name="Khan H."/>
            <person name="Gibb E.A."/>
            <person name="Pandoh P."/>
            <person name="Kirk H."/>
            <person name="Zhao Y."/>
            <person name="Jones M."/>
            <person name="Mungall A.J."/>
            <person name="Coope R."/>
            <person name="Pleasance S."/>
            <person name="Moore R.A."/>
            <person name="Holt R.A."/>
            <person name="Round J.M."/>
            <person name="Ohora S."/>
            <person name="Walle B.V."/>
            <person name="Veldhoen N."/>
            <person name="Helbing C.C."/>
            <person name="Birol I."/>
        </authorList>
    </citation>
    <scope>NUCLEOTIDE SEQUENCE [LARGE SCALE GENOMIC DNA]</scope>
</reference>
<evidence type="ECO:0000256" key="1">
    <source>
        <dbReference type="SAM" id="MobiDB-lite"/>
    </source>
</evidence>
<proteinExistence type="predicted"/>
<accession>A0A2G9RYU6</accession>